<protein>
    <submittedName>
        <fullName evidence="2">Uncharacterized protein</fullName>
    </submittedName>
</protein>
<gene>
    <name evidence="2" type="ORF">DC28_05390</name>
</gene>
<reference evidence="2 3" key="1">
    <citation type="submission" date="2014-05" db="EMBL/GenBank/DDBJ databases">
        <title>De novo Genome Sequence of Spirocheata sp.</title>
        <authorList>
            <person name="Shivani Y."/>
            <person name="Subhash Y."/>
            <person name="Tushar L."/>
            <person name="Sasikala C."/>
            <person name="Ramana C.V."/>
        </authorList>
    </citation>
    <scope>NUCLEOTIDE SEQUENCE [LARGE SCALE GENOMIC DNA]</scope>
    <source>
        <strain evidence="2 3">JC230</strain>
    </source>
</reference>
<sequence>MKYFGSQLELEGITELTPEQLMTWGGGYGNPSTYNRTSTSKTTPARTSPSSYSTASRPTSVTKMQQIRTKANNGGTKSQKPQVPKKDPGASAGPGPKAKTTPTKTMAATTSKTKTNPYAVRSVPPPKTKNKPTSTAIAGGKARPNKTSPTSQAAAQDKKKDLSGSSPTSGGTKSPKPQKTGYTTGVKTKTKDFSPTLPETGSRKRPEELTPEQERLLIARENQRRRELNMPMQHTLPYTYEVRSVVHQIREFHLDSEASTWDPALHRCDNYVEEFFKEVVKIPIKDIWGSAETYTVEGHEAYLDAENALRSKPAVGKWNVVLATDPTKGASGHAAAIRVNRDGSVLVAAFGYMYDSPSRDRGQHVEVYSSLSEMKRSWQRGGLNWQDFDFWDPSVPIRGNNRP</sequence>
<feature type="compositionally biased region" description="Basic and acidic residues" evidence="1">
    <location>
        <begin position="201"/>
        <end position="211"/>
    </location>
</feature>
<proteinExistence type="predicted"/>
<evidence type="ECO:0000313" key="2">
    <source>
        <dbReference type="EMBL" id="KGE72812.1"/>
    </source>
</evidence>
<accession>A0A098R2B8</accession>
<organism evidence="2 3">
    <name type="scientific">Spirochaeta lutea</name>
    <dbReference type="NCBI Taxonomy" id="1480694"/>
    <lineage>
        <taxon>Bacteria</taxon>
        <taxon>Pseudomonadati</taxon>
        <taxon>Spirochaetota</taxon>
        <taxon>Spirochaetia</taxon>
        <taxon>Spirochaetales</taxon>
        <taxon>Spirochaetaceae</taxon>
        <taxon>Spirochaeta</taxon>
    </lineage>
</organism>
<evidence type="ECO:0000313" key="3">
    <source>
        <dbReference type="Proteomes" id="UP000029692"/>
    </source>
</evidence>
<dbReference type="Proteomes" id="UP000029692">
    <property type="component" value="Unassembled WGS sequence"/>
</dbReference>
<evidence type="ECO:0000256" key="1">
    <source>
        <dbReference type="SAM" id="MobiDB-lite"/>
    </source>
</evidence>
<name>A0A098R2B8_9SPIO</name>
<feature type="region of interest" description="Disordered" evidence="1">
    <location>
        <begin position="21"/>
        <end position="211"/>
    </location>
</feature>
<comment type="caution">
    <text evidence="2">The sequence shown here is derived from an EMBL/GenBank/DDBJ whole genome shotgun (WGS) entry which is preliminary data.</text>
</comment>
<dbReference type="RefSeq" id="WP_037546631.1">
    <property type="nucleotide sequence ID" value="NZ_JNUP01000047.1"/>
</dbReference>
<dbReference type="AlphaFoldDB" id="A0A098R2B8"/>
<keyword evidence="3" id="KW-1185">Reference proteome</keyword>
<feature type="compositionally biased region" description="Polar residues" evidence="1">
    <location>
        <begin position="30"/>
        <end position="81"/>
    </location>
</feature>
<dbReference type="STRING" id="1480694.DC28_05390"/>
<dbReference type="EMBL" id="JNUP01000047">
    <property type="protein sequence ID" value="KGE72812.1"/>
    <property type="molecule type" value="Genomic_DNA"/>
</dbReference>
<feature type="compositionally biased region" description="Low complexity" evidence="1">
    <location>
        <begin position="97"/>
        <end position="115"/>
    </location>
</feature>
<feature type="compositionally biased region" description="Low complexity" evidence="1">
    <location>
        <begin position="163"/>
        <end position="187"/>
    </location>
</feature>
<feature type="compositionally biased region" description="Polar residues" evidence="1">
    <location>
        <begin position="145"/>
        <end position="154"/>
    </location>
</feature>